<proteinExistence type="predicted"/>
<accession>A0A4P7N617</accession>
<reference evidence="1 2" key="1">
    <citation type="journal article" date="2019" name="Mol. Biol. Evol.">
        <title>Blast fungal genomes show frequent chromosomal changes, gene gains and losses, and effector gene turnover.</title>
        <authorList>
            <person name="Gomez Luciano L.B."/>
            <person name="Jason Tsai I."/>
            <person name="Chuma I."/>
            <person name="Tosa Y."/>
            <person name="Chen Y.H."/>
            <person name="Li J.Y."/>
            <person name="Li M.Y."/>
            <person name="Jade Lu M.Y."/>
            <person name="Nakayashiki H."/>
            <person name="Li W.H."/>
        </authorList>
    </citation>
    <scope>NUCLEOTIDE SEQUENCE [LARGE SCALE GENOMIC DNA]</scope>
    <source>
        <strain evidence="1">MZ5-1-6</strain>
    </source>
</reference>
<name>A0A4P7N617_PYROR</name>
<protein>
    <submittedName>
        <fullName evidence="1">Uncharacterized protein</fullName>
    </submittedName>
</protein>
<organism evidence="1 2">
    <name type="scientific">Pyricularia oryzae</name>
    <name type="common">Rice blast fungus</name>
    <name type="synonym">Magnaporthe oryzae</name>
    <dbReference type="NCBI Taxonomy" id="318829"/>
    <lineage>
        <taxon>Eukaryota</taxon>
        <taxon>Fungi</taxon>
        <taxon>Dikarya</taxon>
        <taxon>Ascomycota</taxon>
        <taxon>Pezizomycotina</taxon>
        <taxon>Sordariomycetes</taxon>
        <taxon>Sordariomycetidae</taxon>
        <taxon>Magnaporthales</taxon>
        <taxon>Pyriculariaceae</taxon>
        <taxon>Pyricularia</taxon>
    </lineage>
</organism>
<dbReference type="Proteomes" id="UP000294847">
    <property type="component" value="Chromosome 2"/>
</dbReference>
<gene>
    <name evidence="1" type="ORF">PoMZ_01162</name>
</gene>
<dbReference type="AlphaFoldDB" id="A0A4P7N617"/>
<evidence type="ECO:0000313" key="2">
    <source>
        <dbReference type="Proteomes" id="UP000294847"/>
    </source>
</evidence>
<dbReference type="EMBL" id="CP034205">
    <property type="protein sequence ID" value="QBZ56256.1"/>
    <property type="molecule type" value="Genomic_DNA"/>
</dbReference>
<evidence type="ECO:0000313" key="1">
    <source>
        <dbReference type="EMBL" id="QBZ56256.1"/>
    </source>
</evidence>
<sequence>MSIVWSESREASGRSSDVIGFCQMVRVSSPRHPPPS</sequence>